<dbReference type="SUPFAM" id="SSF47757">
    <property type="entry name" value="Chemotaxis receptor methyltransferase CheR, N-terminal domain"/>
    <property type="match status" value="1"/>
</dbReference>
<evidence type="ECO:0000256" key="7">
    <source>
        <dbReference type="SAM" id="Coils"/>
    </source>
</evidence>
<dbReference type="PROSITE" id="PS50122">
    <property type="entry name" value="CHEB"/>
    <property type="match status" value="1"/>
</dbReference>
<feature type="active site" evidence="6">
    <location>
        <position position="22"/>
    </location>
</feature>
<dbReference type="InterPro" id="IPR022641">
    <property type="entry name" value="CheR_N"/>
</dbReference>
<keyword evidence="5" id="KW-0949">S-adenosyl-L-methionine</keyword>
<dbReference type="Gene3D" id="3.40.50.150">
    <property type="entry name" value="Vaccinia Virus protein VP39"/>
    <property type="match status" value="1"/>
</dbReference>
<dbReference type="SMART" id="SM00138">
    <property type="entry name" value="MeTrc"/>
    <property type="match status" value="1"/>
</dbReference>
<evidence type="ECO:0000256" key="2">
    <source>
        <dbReference type="ARBA" id="ARBA00012534"/>
    </source>
</evidence>
<dbReference type="InterPro" id="IPR029063">
    <property type="entry name" value="SAM-dependent_MTases_sf"/>
</dbReference>
<dbReference type="EC" id="2.1.1.80" evidence="2"/>
<dbReference type="InterPro" id="IPR000780">
    <property type="entry name" value="CheR_MeTrfase"/>
</dbReference>
<feature type="active site" evidence="6">
    <location>
        <position position="141"/>
    </location>
</feature>
<evidence type="ECO:0000256" key="4">
    <source>
        <dbReference type="ARBA" id="ARBA00022679"/>
    </source>
</evidence>
<dbReference type="InterPro" id="IPR036804">
    <property type="entry name" value="CheR_N_sf"/>
</dbReference>
<evidence type="ECO:0000256" key="1">
    <source>
        <dbReference type="ARBA" id="ARBA00001541"/>
    </source>
</evidence>
<dbReference type="GO" id="GO:0032259">
    <property type="term" value="P:methylation"/>
    <property type="evidence" value="ECO:0007669"/>
    <property type="project" value="UniProtKB-KW"/>
</dbReference>
<evidence type="ECO:0000256" key="3">
    <source>
        <dbReference type="ARBA" id="ARBA00022603"/>
    </source>
</evidence>
<comment type="catalytic activity">
    <reaction evidence="1">
        <text>L-glutamyl-[protein] + S-adenosyl-L-methionine = [protein]-L-glutamate 5-O-methyl ester + S-adenosyl-L-homocysteine</text>
        <dbReference type="Rhea" id="RHEA:24452"/>
        <dbReference type="Rhea" id="RHEA-COMP:10208"/>
        <dbReference type="Rhea" id="RHEA-COMP:10311"/>
        <dbReference type="ChEBI" id="CHEBI:29973"/>
        <dbReference type="ChEBI" id="CHEBI:57856"/>
        <dbReference type="ChEBI" id="CHEBI:59789"/>
        <dbReference type="ChEBI" id="CHEBI:82795"/>
        <dbReference type="EC" id="2.1.1.80"/>
    </reaction>
</comment>
<dbReference type="InterPro" id="IPR000673">
    <property type="entry name" value="Sig_transdc_resp-reg_Me-estase"/>
</dbReference>
<organism evidence="11 12">
    <name type="scientific">Desulfonema limicola</name>
    <dbReference type="NCBI Taxonomy" id="45656"/>
    <lineage>
        <taxon>Bacteria</taxon>
        <taxon>Pseudomonadati</taxon>
        <taxon>Thermodesulfobacteriota</taxon>
        <taxon>Desulfobacteria</taxon>
        <taxon>Desulfobacterales</taxon>
        <taxon>Desulfococcaceae</taxon>
        <taxon>Desulfonema</taxon>
    </lineage>
</organism>
<dbReference type="EMBL" id="CP061799">
    <property type="protein sequence ID" value="QTA78266.1"/>
    <property type="molecule type" value="Genomic_DNA"/>
</dbReference>
<feature type="domain" description="PAS" evidence="8">
    <location>
        <begin position="843"/>
        <end position="887"/>
    </location>
</feature>
<dbReference type="Pfam" id="PF01739">
    <property type="entry name" value="CheR"/>
    <property type="match status" value="1"/>
</dbReference>
<dbReference type="PRINTS" id="PR00996">
    <property type="entry name" value="CHERMTFRASE"/>
</dbReference>
<evidence type="ECO:0000256" key="5">
    <source>
        <dbReference type="ARBA" id="ARBA00022691"/>
    </source>
</evidence>
<gene>
    <name evidence="11" type="ORF">dnl_04860</name>
</gene>
<dbReference type="RefSeq" id="WP_207690151.1">
    <property type="nucleotide sequence ID" value="NZ_CP061799.1"/>
</dbReference>
<keyword evidence="3 11" id="KW-0489">Methyltransferase</keyword>
<sequence length="986" mass="112042">MNEDLEKKDTSQGYYIIGIGASAGGLEALVNFFHNMPSDSGMAFVVVQHLSPDYKSLMDELLARHTNMEIIKITDGMTIMPDRIYLLPPKKNLTIFNRQLLLTTPDPALPFNLPIDFFFRSLAEDQEEKSVGIILSGTGSDGSRGIQAIKKAGGMVMVQDEQSAKFDGMPRSAIGTGLADYVEIPEKMPEIILSFISHPLIAGTSRNIAEFSQDETEMAKLIAMIRTRTGVDFSFYKQATIQRRIERRMGMSQTVNLRGYLKYINEHNEEIDALYRDMLIGVTRFFRDKDEFDYLKKNIIPVLFKNCLKNKIIRAWVAGCSTGEEAFTIAILLYDYMLSLKDHYEIKVFATDIDNDAIIKAGHGIYPEGIAADMDPVFLDKYFDRTAEGFRVKRHIRELVIFARQNILKDPPFTKIDIITCRNLLIYLRTRLQKDVLALFHFALKDKGYLFLGPSESVGDASDYFLAEHRSVKVFLHKGQGIPPVRRISSIPKYEPSKSNSPANIPGTYNTSNFKKIETIEKYYQEIINNLCESCVVINEKGDLLETFGEPERFLKTQLGKVDLNINRMVRSNVALALTTGIRNALKESKKITYKNLRIDDRDITRGVDMKIAPLKSSNKLIVIFHSEIVDNLTKEETTFSLDPHSNQQMIELQNEIQLTRENLQAANEELQTSNEELQATNEELLASNEELQSTNEELNSVNEELNTVNAEYQAKIAELLELNTDMDNLLKSTEIGTIFLDKELCIRKFTPAVTLEINLMQQDLGRHLSDLSIPLLEDVNKDIHHTLLTSEIMERVVQSPNEKWYLFQIFPYSDENGEKDGVIISMINITKQKNAEIAIKKNLDLMKQILETSPAAQLMTDSTGKIIFANKQTENWLGFKKNELINMYFDSSDLNITDLDGNVILHEKSPVAEIKKLKKNIKNFIICYKNKNNKIIFKITGNPLFNDQGAVDSAVFTMDRLANDNSIDSENKKYPGKEAVNNDKT</sequence>
<dbReference type="PROSITE" id="PS50112">
    <property type="entry name" value="PAS"/>
    <property type="match status" value="1"/>
</dbReference>
<dbReference type="InterPro" id="IPR022642">
    <property type="entry name" value="CheR_C"/>
</dbReference>
<evidence type="ECO:0000256" key="6">
    <source>
        <dbReference type="PROSITE-ProRule" id="PRU00050"/>
    </source>
</evidence>
<evidence type="ECO:0000313" key="11">
    <source>
        <dbReference type="EMBL" id="QTA78266.1"/>
    </source>
</evidence>
<evidence type="ECO:0000259" key="8">
    <source>
        <dbReference type="PROSITE" id="PS50112"/>
    </source>
</evidence>
<dbReference type="KEGG" id="dli:dnl_04860"/>
<dbReference type="PROSITE" id="PS50123">
    <property type="entry name" value="CHER"/>
    <property type="match status" value="1"/>
</dbReference>
<name>A0A975GEI1_9BACT</name>
<dbReference type="Proteomes" id="UP000663720">
    <property type="component" value="Chromosome"/>
</dbReference>
<accession>A0A975GEI1</accession>
<dbReference type="GO" id="GO:0008984">
    <property type="term" value="F:protein-glutamate methylesterase activity"/>
    <property type="evidence" value="ECO:0007669"/>
    <property type="project" value="InterPro"/>
</dbReference>
<dbReference type="InterPro" id="IPR050903">
    <property type="entry name" value="Bact_Chemotaxis_MeTrfase"/>
</dbReference>
<dbReference type="AlphaFoldDB" id="A0A975GEI1"/>
<feature type="active site" evidence="6">
    <location>
        <position position="49"/>
    </location>
</feature>
<dbReference type="SUPFAM" id="SSF53335">
    <property type="entry name" value="S-adenosyl-L-methionine-dependent methyltransferases"/>
    <property type="match status" value="1"/>
</dbReference>
<dbReference type="SUPFAM" id="SSF52738">
    <property type="entry name" value="Methylesterase CheB, C-terminal domain"/>
    <property type="match status" value="1"/>
</dbReference>
<dbReference type="Pfam" id="PF13596">
    <property type="entry name" value="PAS_10"/>
    <property type="match status" value="1"/>
</dbReference>
<dbReference type="Pfam" id="PF01339">
    <property type="entry name" value="CheB_methylest"/>
    <property type="match status" value="1"/>
</dbReference>
<proteinExistence type="predicted"/>
<keyword evidence="6" id="KW-0145">Chemotaxis</keyword>
<dbReference type="InterPro" id="IPR035909">
    <property type="entry name" value="CheB_C"/>
</dbReference>
<dbReference type="CDD" id="cd16434">
    <property type="entry name" value="CheB-CheR_fusion"/>
    <property type="match status" value="1"/>
</dbReference>
<dbReference type="GO" id="GO:0006935">
    <property type="term" value="P:chemotaxis"/>
    <property type="evidence" value="ECO:0007669"/>
    <property type="project" value="UniProtKB-UniRule"/>
</dbReference>
<dbReference type="PANTHER" id="PTHR24422">
    <property type="entry name" value="CHEMOTAXIS PROTEIN METHYLTRANSFERASE"/>
    <property type="match status" value="1"/>
</dbReference>
<protein>
    <recommendedName>
        <fullName evidence="2">protein-glutamate O-methyltransferase</fullName>
        <ecNumber evidence="2">2.1.1.80</ecNumber>
    </recommendedName>
</protein>
<dbReference type="InterPro" id="IPR000014">
    <property type="entry name" value="PAS"/>
</dbReference>
<dbReference type="Gene3D" id="3.30.450.20">
    <property type="entry name" value="PAS domain"/>
    <property type="match status" value="2"/>
</dbReference>
<evidence type="ECO:0000259" key="10">
    <source>
        <dbReference type="PROSITE" id="PS50123"/>
    </source>
</evidence>
<dbReference type="GO" id="GO:0005737">
    <property type="term" value="C:cytoplasm"/>
    <property type="evidence" value="ECO:0007669"/>
    <property type="project" value="InterPro"/>
</dbReference>
<keyword evidence="7" id="KW-0175">Coiled coil</keyword>
<reference evidence="11" key="1">
    <citation type="journal article" date="2021" name="Microb. Physiol.">
        <title>Proteogenomic Insights into the Physiology of Marine, Sulfate-Reducing, Filamentous Desulfonema limicola and Desulfonema magnum.</title>
        <authorList>
            <person name="Schnaars V."/>
            <person name="Wohlbrand L."/>
            <person name="Scheve S."/>
            <person name="Hinrichs C."/>
            <person name="Reinhardt R."/>
            <person name="Rabus R."/>
        </authorList>
    </citation>
    <scope>NUCLEOTIDE SEQUENCE</scope>
    <source>
        <strain evidence="11">5ac10</strain>
    </source>
</reference>
<keyword evidence="12" id="KW-1185">Reference proteome</keyword>
<feature type="coiled-coil region" evidence="7">
    <location>
        <begin position="650"/>
        <end position="723"/>
    </location>
</feature>
<dbReference type="Gene3D" id="1.10.155.10">
    <property type="entry name" value="Chemotaxis receptor methyltransferase CheR, N-terminal domain"/>
    <property type="match status" value="1"/>
</dbReference>
<dbReference type="GO" id="GO:0000156">
    <property type="term" value="F:phosphorelay response regulator activity"/>
    <property type="evidence" value="ECO:0007669"/>
    <property type="project" value="InterPro"/>
</dbReference>
<dbReference type="Pfam" id="PF13426">
    <property type="entry name" value="PAS_9"/>
    <property type="match status" value="1"/>
</dbReference>
<dbReference type="InterPro" id="IPR035965">
    <property type="entry name" value="PAS-like_dom_sf"/>
</dbReference>
<evidence type="ECO:0000259" key="9">
    <source>
        <dbReference type="PROSITE" id="PS50122"/>
    </source>
</evidence>
<dbReference type="NCBIfam" id="TIGR00229">
    <property type="entry name" value="sensory_box"/>
    <property type="match status" value="1"/>
</dbReference>
<dbReference type="SUPFAM" id="SSF55785">
    <property type="entry name" value="PYP-like sensor domain (PAS domain)"/>
    <property type="match status" value="2"/>
</dbReference>
<dbReference type="Gene3D" id="3.40.50.180">
    <property type="entry name" value="Methylesterase CheB, C-terminal domain"/>
    <property type="match status" value="1"/>
</dbReference>
<dbReference type="GO" id="GO:0008983">
    <property type="term" value="F:protein-glutamate O-methyltransferase activity"/>
    <property type="evidence" value="ECO:0007669"/>
    <property type="project" value="UniProtKB-EC"/>
</dbReference>
<dbReference type="PANTHER" id="PTHR24422:SF27">
    <property type="entry name" value="PROTEIN-GLUTAMATE O-METHYLTRANSFERASE"/>
    <property type="match status" value="1"/>
</dbReference>
<keyword evidence="4" id="KW-0808">Transferase</keyword>
<feature type="domain" description="CheR-type methyltransferase" evidence="10">
    <location>
        <begin position="206"/>
        <end position="480"/>
    </location>
</feature>
<dbReference type="Pfam" id="PF03705">
    <property type="entry name" value="CheR_N"/>
    <property type="match status" value="1"/>
</dbReference>
<evidence type="ECO:0000313" key="12">
    <source>
        <dbReference type="Proteomes" id="UP000663720"/>
    </source>
</evidence>
<keyword evidence="6" id="KW-0378">Hydrolase</keyword>
<feature type="domain" description="CheB-type methylesterase" evidence="9">
    <location>
        <begin position="10"/>
        <end position="199"/>
    </location>
</feature>